<dbReference type="KEGG" id="ptaw:DW352_23530"/>
<name>A0A346A230_9HYPH</name>
<dbReference type="EMBL" id="CP031417">
    <property type="protein sequence ID" value="AXK83227.1"/>
    <property type="molecule type" value="Genomic_DNA"/>
</dbReference>
<feature type="chain" id="PRO_5016863953" description="Proteophosphoglycan ppg4" evidence="2">
    <location>
        <begin position="22"/>
        <end position="101"/>
    </location>
</feature>
<feature type="signal peptide" evidence="2">
    <location>
        <begin position="1"/>
        <end position="21"/>
    </location>
</feature>
<dbReference type="RefSeq" id="WP_115693606.1">
    <property type="nucleotide sequence ID" value="NZ_CP031417.1"/>
</dbReference>
<feature type="region of interest" description="Disordered" evidence="1">
    <location>
        <begin position="23"/>
        <end position="101"/>
    </location>
</feature>
<feature type="compositionally biased region" description="Polar residues" evidence="1">
    <location>
        <begin position="51"/>
        <end position="60"/>
    </location>
</feature>
<feature type="compositionally biased region" description="Polar residues" evidence="1">
    <location>
        <begin position="29"/>
        <end position="44"/>
    </location>
</feature>
<evidence type="ECO:0000256" key="2">
    <source>
        <dbReference type="SAM" id="SignalP"/>
    </source>
</evidence>
<proteinExistence type="predicted"/>
<evidence type="ECO:0008006" key="5">
    <source>
        <dbReference type="Google" id="ProtNLM"/>
    </source>
</evidence>
<sequence length="101" mass="9791">MKLSTLVLATSMIVTPAIAFAQSAPAPANQSGPSVNPTPQQPTDQGAGAETGNTKATPKGSTMGRDSMNSGSMGTTGSGASGTHSGSKTLGTKPAGSDAKK</sequence>
<dbReference type="AlphaFoldDB" id="A0A346A230"/>
<evidence type="ECO:0000313" key="4">
    <source>
        <dbReference type="Proteomes" id="UP000254889"/>
    </source>
</evidence>
<accession>A0A346A230</accession>
<reference evidence="3" key="1">
    <citation type="submission" date="2018-07" db="EMBL/GenBank/DDBJ databases">
        <authorList>
            <person name="Quirk P.G."/>
            <person name="Krulwich T.A."/>
        </authorList>
    </citation>
    <scope>NUCLEOTIDE SEQUENCE [LARGE SCALE GENOMIC DNA]</scope>
    <source>
        <strain evidence="3">CC-BB4</strain>
    </source>
</reference>
<dbReference type="Proteomes" id="UP000254889">
    <property type="component" value="Chromosome"/>
</dbReference>
<evidence type="ECO:0000256" key="1">
    <source>
        <dbReference type="SAM" id="MobiDB-lite"/>
    </source>
</evidence>
<gene>
    <name evidence="3" type="ORF">DW352_23530</name>
</gene>
<organism evidence="3 4">
    <name type="scientific">Pseudolabrys taiwanensis</name>
    <dbReference type="NCBI Taxonomy" id="331696"/>
    <lineage>
        <taxon>Bacteria</taxon>
        <taxon>Pseudomonadati</taxon>
        <taxon>Pseudomonadota</taxon>
        <taxon>Alphaproteobacteria</taxon>
        <taxon>Hyphomicrobiales</taxon>
        <taxon>Xanthobacteraceae</taxon>
        <taxon>Pseudolabrys</taxon>
    </lineage>
</organism>
<keyword evidence="2" id="KW-0732">Signal</keyword>
<evidence type="ECO:0000313" key="3">
    <source>
        <dbReference type="EMBL" id="AXK83227.1"/>
    </source>
</evidence>
<protein>
    <recommendedName>
        <fullName evidence="5">Proteophosphoglycan ppg4</fullName>
    </recommendedName>
</protein>
<keyword evidence="4" id="KW-1185">Reference proteome</keyword>